<evidence type="ECO:0000256" key="7">
    <source>
        <dbReference type="ARBA" id="ARBA00022777"/>
    </source>
</evidence>
<feature type="domain" description="Histidine kinase" evidence="12">
    <location>
        <begin position="343"/>
        <end position="433"/>
    </location>
</feature>
<comment type="subcellular location">
    <subcellularLocation>
        <location evidence="2">Cell membrane</location>
        <topology evidence="2">Multi-pass membrane protein</topology>
    </subcellularLocation>
</comment>
<dbReference type="InterPro" id="IPR050482">
    <property type="entry name" value="Sensor_HK_TwoCompSys"/>
</dbReference>
<evidence type="ECO:0000313" key="14">
    <source>
        <dbReference type="Proteomes" id="UP000515728"/>
    </source>
</evidence>
<dbReference type="Proteomes" id="UP000515728">
    <property type="component" value="Chromosome"/>
</dbReference>
<dbReference type="PANTHER" id="PTHR24421:SF37">
    <property type="entry name" value="SENSOR HISTIDINE KINASE NARS"/>
    <property type="match status" value="1"/>
</dbReference>
<dbReference type="KEGG" id="ppel:H6H00_20875"/>
<sequence length="443" mass="46899">MWSDPRAAGLRPPDARPTVRATVLRHTALIVAAAVVLSALVTAGVWAVAQGEARRTAERVATQVGAAVMVPLTARDYAQPLDRADLLRDLDPFLRSGVVHRVKVWRVDGDQAEIVFSDEPRIEATRRGTDLGLGRRIDAGETVVLSVPDDPEHRFESARADELLEVFVGFRDAGGNPARLEVYVPVDVAGTTRSAVVVLLPIALGGLLLLGSAMLALSVALARRIDRDRRERADTLHYGLAASDLARRDLARWLHDDVIPDLAGAGLLLDTAAGSGSGELVGRARSMIGEDVRRMRALLTELVPDRVTGETFVTAVRALAAEAGADVEVDGVPDVGDDAATLLHRIARQLLHNAAGHAGASRVLVRLGAAGDDTARLDVVDDGRGFDADRPPPPGHVGLLLVRRIAEESGGGMWVRSTPGAGTAVSVTLPAALRLPGRVQVPQ</sequence>
<dbReference type="InterPro" id="IPR036890">
    <property type="entry name" value="HATPase_C_sf"/>
</dbReference>
<evidence type="ECO:0000256" key="9">
    <source>
        <dbReference type="ARBA" id="ARBA00023012"/>
    </source>
</evidence>
<evidence type="ECO:0000256" key="8">
    <source>
        <dbReference type="ARBA" id="ARBA00022989"/>
    </source>
</evidence>
<feature type="transmembrane region" description="Helical" evidence="11">
    <location>
        <begin position="28"/>
        <end position="49"/>
    </location>
</feature>
<keyword evidence="9" id="KW-0902">Two-component regulatory system</keyword>
<accession>A0A7G7MD03</accession>
<keyword evidence="14" id="KW-1185">Reference proteome</keyword>
<dbReference type="EMBL" id="CP060131">
    <property type="protein sequence ID" value="QNG50664.1"/>
    <property type="molecule type" value="Genomic_DNA"/>
</dbReference>
<keyword evidence="6 11" id="KW-0812">Transmembrane</keyword>
<reference evidence="13 14" key="1">
    <citation type="submission" date="2020-08" db="EMBL/GenBank/DDBJ databases">
        <authorList>
            <person name="Mo P."/>
        </authorList>
    </citation>
    <scope>NUCLEOTIDE SEQUENCE [LARGE SCALE GENOMIC DNA]</scope>
    <source>
        <strain evidence="13 14">CGMCC 4.1532</strain>
    </source>
</reference>
<gene>
    <name evidence="13" type="ORF">H6H00_20875</name>
</gene>
<dbReference type="InterPro" id="IPR003594">
    <property type="entry name" value="HATPase_dom"/>
</dbReference>
<evidence type="ECO:0000313" key="13">
    <source>
        <dbReference type="EMBL" id="QNG50664.1"/>
    </source>
</evidence>
<dbReference type="PANTHER" id="PTHR24421">
    <property type="entry name" value="NITRATE/NITRITE SENSOR PROTEIN NARX-RELATED"/>
    <property type="match status" value="1"/>
</dbReference>
<comment type="catalytic activity">
    <reaction evidence="1">
        <text>ATP + protein L-histidine = ADP + protein N-phospho-L-histidine.</text>
        <dbReference type="EC" id="2.7.13.3"/>
    </reaction>
</comment>
<name>A0A7G7MD03_9PSEU</name>
<evidence type="ECO:0000256" key="11">
    <source>
        <dbReference type="SAM" id="Phobius"/>
    </source>
</evidence>
<evidence type="ECO:0000256" key="10">
    <source>
        <dbReference type="ARBA" id="ARBA00023136"/>
    </source>
</evidence>
<keyword evidence="10 11" id="KW-0472">Membrane</keyword>
<dbReference type="SMART" id="SM00387">
    <property type="entry name" value="HATPase_c"/>
    <property type="match status" value="1"/>
</dbReference>
<dbReference type="AlphaFoldDB" id="A0A7G7MD03"/>
<keyword evidence="7" id="KW-0418">Kinase</keyword>
<evidence type="ECO:0000256" key="3">
    <source>
        <dbReference type="ARBA" id="ARBA00012438"/>
    </source>
</evidence>
<evidence type="ECO:0000259" key="12">
    <source>
        <dbReference type="PROSITE" id="PS50109"/>
    </source>
</evidence>
<evidence type="ECO:0000256" key="1">
    <source>
        <dbReference type="ARBA" id="ARBA00000085"/>
    </source>
</evidence>
<dbReference type="PRINTS" id="PR00344">
    <property type="entry name" value="BCTRLSENSOR"/>
</dbReference>
<dbReference type="Pfam" id="PF02518">
    <property type="entry name" value="HATPase_c"/>
    <property type="match status" value="1"/>
</dbReference>
<dbReference type="GO" id="GO:0004673">
    <property type="term" value="F:protein histidine kinase activity"/>
    <property type="evidence" value="ECO:0007669"/>
    <property type="project" value="UniProtKB-EC"/>
</dbReference>
<evidence type="ECO:0000256" key="2">
    <source>
        <dbReference type="ARBA" id="ARBA00004651"/>
    </source>
</evidence>
<feature type="transmembrane region" description="Helical" evidence="11">
    <location>
        <begin position="198"/>
        <end position="222"/>
    </location>
</feature>
<evidence type="ECO:0000256" key="4">
    <source>
        <dbReference type="ARBA" id="ARBA00022475"/>
    </source>
</evidence>
<dbReference type="Gene3D" id="3.30.565.10">
    <property type="entry name" value="Histidine kinase-like ATPase, C-terminal domain"/>
    <property type="match status" value="1"/>
</dbReference>
<evidence type="ECO:0000256" key="5">
    <source>
        <dbReference type="ARBA" id="ARBA00022679"/>
    </source>
</evidence>
<organism evidence="13 14">
    <name type="scientific">Pseudonocardia petroleophila</name>
    <dbReference type="NCBI Taxonomy" id="37331"/>
    <lineage>
        <taxon>Bacteria</taxon>
        <taxon>Bacillati</taxon>
        <taxon>Actinomycetota</taxon>
        <taxon>Actinomycetes</taxon>
        <taxon>Pseudonocardiales</taxon>
        <taxon>Pseudonocardiaceae</taxon>
        <taxon>Pseudonocardia</taxon>
    </lineage>
</organism>
<keyword evidence="8 11" id="KW-1133">Transmembrane helix</keyword>
<dbReference type="InterPro" id="IPR004358">
    <property type="entry name" value="Sig_transdc_His_kin-like_C"/>
</dbReference>
<evidence type="ECO:0000256" key="6">
    <source>
        <dbReference type="ARBA" id="ARBA00022692"/>
    </source>
</evidence>
<proteinExistence type="predicted"/>
<dbReference type="InterPro" id="IPR005467">
    <property type="entry name" value="His_kinase_dom"/>
</dbReference>
<dbReference type="GO" id="GO:0000160">
    <property type="term" value="P:phosphorelay signal transduction system"/>
    <property type="evidence" value="ECO:0007669"/>
    <property type="project" value="UniProtKB-KW"/>
</dbReference>
<dbReference type="EC" id="2.7.13.3" evidence="3"/>
<dbReference type="GO" id="GO:0005886">
    <property type="term" value="C:plasma membrane"/>
    <property type="evidence" value="ECO:0007669"/>
    <property type="project" value="UniProtKB-SubCell"/>
</dbReference>
<dbReference type="RefSeq" id="WP_185717426.1">
    <property type="nucleotide sequence ID" value="NZ_BAAAWI010000001.1"/>
</dbReference>
<dbReference type="PROSITE" id="PS50109">
    <property type="entry name" value="HIS_KIN"/>
    <property type="match status" value="1"/>
</dbReference>
<dbReference type="CDD" id="cd16917">
    <property type="entry name" value="HATPase_UhpB-NarQ-NarX-like"/>
    <property type="match status" value="1"/>
</dbReference>
<protein>
    <recommendedName>
        <fullName evidence="3">histidine kinase</fullName>
        <ecNumber evidence="3">2.7.13.3</ecNumber>
    </recommendedName>
</protein>
<dbReference type="SUPFAM" id="SSF55874">
    <property type="entry name" value="ATPase domain of HSP90 chaperone/DNA topoisomerase II/histidine kinase"/>
    <property type="match status" value="1"/>
</dbReference>
<keyword evidence="4" id="KW-1003">Cell membrane</keyword>
<keyword evidence="5" id="KW-0808">Transferase</keyword>